<dbReference type="EMBL" id="JAPDIA010000009">
    <property type="protein sequence ID" value="MDG0814352.1"/>
    <property type="molecule type" value="Genomic_DNA"/>
</dbReference>
<evidence type="ECO:0000256" key="1">
    <source>
        <dbReference type="SAM" id="MobiDB-lite"/>
    </source>
</evidence>
<feature type="compositionally biased region" description="Polar residues" evidence="1">
    <location>
        <begin position="78"/>
        <end position="88"/>
    </location>
</feature>
<comment type="caution">
    <text evidence="2">The sequence shown here is derived from an EMBL/GenBank/DDBJ whole genome shotgun (WGS) entry which is preliminary data.</text>
</comment>
<dbReference type="RefSeq" id="WP_277539228.1">
    <property type="nucleotide sequence ID" value="NZ_JAPDIA010000009.1"/>
</dbReference>
<keyword evidence="3" id="KW-1185">Reference proteome</keyword>
<feature type="region of interest" description="Disordered" evidence="1">
    <location>
        <begin position="68"/>
        <end position="108"/>
    </location>
</feature>
<sequence length="128" mass="13101">MPLASSFHLVGLSMFVLNQTWSPRSYGGNSPRLTAISGSSGPLPIATFPSPCSAISIRTQPVAGSASAVPVHSYSRRPPSNTAPSNASAFGERRSIRAGNRLNRAPRTSGCSAGVIALACSPSCDASV</sequence>
<accession>A0A9X4L0J5</accession>
<gene>
    <name evidence="2" type="ORF">OMP40_37535</name>
</gene>
<proteinExistence type="predicted"/>
<evidence type="ECO:0000313" key="2">
    <source>
        <dbReference type="EMBL" id="MDG0814352.1"/>
    </source>
</evidence>
<name>A0A9X4L0J5_9BACL</name>
<protein>
    <submittedName>
        <fullName evidence="2">Uncharacterized protein</fullName>
    </submittedName>
</protein>
<dbReference type="AlphaFoldDB" id="A0A9X4L0J5"/>
<reference evidence="2" key="1">
    <citation type="submission" date="2022-10" db="EMBL/GenBank/DDBJ databases">
        <title>Comparative genomic analysis of Cohnella hashimotonis sp. nov., isolated from the International Space Station.</title>
        <authorList>
            <person name="Simpson A."/>
            <person name="Venkateswaran K."/>
        </authorList>
    </citation>
    <scope>NUCLEOTIDE SEQUENCE</scope>
    <source>
        <strain evidence="2">DSM 28161</strain>
    </source>
</reference>
<organism evidence="2 3">
    <name type="scientific">Cohnella rhizosphaerae</name>
    <dbReference type="NCBI Taxonomy" id="1457232"/>
    <lineage>
        <taxon>Bacteria</taxon>
        <taxon>Bacillati</taxon>
        <taxon>Bacillota</taxon>
        <taxon>Bacilli</taxon>
        <taxon>Bacillales</taxon>
        <taxon>Paenibacillaceae</taxon>
        <taxon>Cohnella</taxon>
    </lineage>
</organism>
<evidence type="ECO:0000313" key="3">
    <source>
        <dbReference type="Proteomes" id="UP001153404"/>
    </source>
</evidence>
<dbReference type="Proteomes" id="UP001153404">
    <property type="component" value="Unassembled WGS sequence"/>
</dbReference>